<feature type="region of interest" description="Disordered" evidence="6">
    <location>
        <begin position="1040"/>
        <end position="1063"/>
    </location>
</feature>
<keyword evidence="1" id="KW-0479">Metal-binding</keyword>
<feature type="compositionally biased region" description="Polar residues" evidence="6">
    <location>
        <begin position="1567"/>
        <end position="1579"/>
    </location>
</feature>
<dbReference type="RefSeq" id="XP_012943528.1">
    <property type="nucleotide sequence ID" value="XM_013088074.2"/>
</dbReference>
<dbReference type="PROSITE" id="PS50016">
    <property type="entry name" value="ZF_PHD_2"/>
    <property type="match status" value="1"/>
</dbReference>
<feature type="compositionally biased region" description="Basic residues" evidence="6">
    <location>
        <begin position="1255"/>
        <end position="1264"/>
    </location>
</feature>
<dbReference type="InterPro" id="IPR011011">
    <property type="entry name" value="Znf_FYVE_PHD"/>
</dbReference>
<dbReference type="Pfam" id="PF10513">
    <property type="entry name" value="EPL1"/>
    <property type="match status" value="1"/>
</dbReference>
<feature type="compositionally biased region" description="Basic and acidic residues" evidence="6">
    <location>
        <begin position="1179"/>
        <end position="1197"/>
    </location>
</feature>
<dbReference type="PANTHER" id="PTHR13793:SF160">
    <property type="entry name" value="PHD FINGER PROTEIN RHINOCEROS"/>
    <property type="match status" value="1"/>
</dbReference>
<dbReference type="InterPro" id="IPR019542">
    <property type="entry name" value="Enhancer_polycomb-like_N"/>
</dbReference>
<feature type="compositionally biased region" description="Polar residues" evidence="6">
    <location>
        <begin position="913"/>
        <end position="951"/>
    </location>
</feature>
<feature type="region of interest" description="Disordered" evidence="6">
    <location>
        <begin position="794"/>
        <end position="1019"/>
    </location>
</feature>
<keyword evidence="3 5" id="KW-0863">Zinc-finger</keyword>
<evidence type="ECO:0000256" key="3">
    <source>
        <dbReference type="ARBA" id="ARBA00022771"/>
    </source>
</evidence>
<dbReference type="PROSITE" id="PS51805">
    <property type="entry name" value="EPHD"/>
    <property type="match status" value="1"/>
</dbReference>
<dbReference type="SMART" id="SM00249">
    <property type="entry name" value="PHD"/>
    <property type="match status" value="2"/>
</dbReference>
<feature type="compositionally biased region" description="Low complexity" evidence="6">
    <location>
        <begin position="998"/>
        <end position="1012"/>
    </location>
</feature>
<evidence type="ECO:0000256" key="2">
    <source>
        <dbReference type="ARBA" id="ARBA00022737"/>
    </source>
</evidence>
<feature type="region of interest" description="Disordered" evidence="6">
    <location>
        <begin position="408"/>
        <end position="436"/>
    </location>
</feature>
<protein>
    <submittedName>
        <fullName evidence="10">PHD finger protein rhinoceros</fullName>
    </submittedName>
</protein>
<feature type="compositionally biased region" description="Polar residues" evidence="6">
    <location>
        <begin position="830"/>
        <end position="840"/>
    </location>
</feature>
<evidence type="ECO:0000313" key="9">
    <source>
        <dbReference type="Proteomes" id="UP000694888"/>
    </source>
</evidence>
<dbReference type="InterPro" id="IPR034732">
    <property type="entry name" value="EPHD"/>
</dbReference>
<dbReference type="Proteomes" id="UP000694888">
    <property type="component" value="Unplaced"/>
</dbReference>
<accession>A0ABM1A9Q9</accession>
<name>A0ABM1A9Q9_APLCA</name>
<feature type="compositionally biased region" description="Basic and acidic residues" evidence="6">
    <location>
        <begin position="1135"/>
        <end position="1168"/>
    </location>
</feature>
<dbReference type="SUPFAM" id="SSF57903">
    <property type="entry name" value="FYVE/PHD zinc finger"/>
    <property type="match status" value="1"/>
</dbReference>
<dbReference type="CDD" id="cd15492">
    <property type="entry name" value="PHD_BRPF_JADE_like"/>
    <property type="match status" value="1"/>
</dbReference>
<feature type="compositionally biased region" description="Low complexity" evidence="6">
    <location>
        <begin position="631"/>
        <end position="641"/>
    </location>
</feature>
<feature type="compositionally biased region" description="Basic and acidic residues" evidence="6">
    <location>
        <begin position="1500"/>
        <end position="1514"/>
    </location>
</feature>
<feature type="compositionally biased region" description="Polar residues" evidence="6">
    <location>
        <begin position="63"/>
        <end position="72"/>
    </location>
</feature>
<feature type="compositionally biased region" description="Basic and acidic residues" evidence="6">
    <location>
        <begin position="1079"/>
        <end position="1096"/>
    </location>
</feature>
<dbReference type="InterPro" id="IPR013083">
    <property type="entry name" value="Znf_RING/FYVE/PHD"/>
</dbReference>
<feature type="compositionally biased region" description="Basic and acidic residues" evidence="6">
    <location>
        <begin position="1041"/>
        <end position="1053"/>
    </location>
</feature>
<dbReference type="InterPro" id="IPR001965">
    <property type="entry name" value="Znf_PHD"/>
</dbReference>
<feature type="domain" description="PHD-type" evidence="8">
    <location>
        <begin position="291"/>
        <end position="408"/>
    </location>
</feature>
<evidence type="ECO:0000256" key="5">
    <source>
        <dbReference type="PROSITE-ProRule" id="PRU00146"/>
    </source>
</evidence>
<gene>
    <name evidence="10" type="primary">LOC101855750</name>
</gene>
<sequence>MPLSKSSKRVVGGREDSPEPGPSCRDKESSDEEEDPMPRKGKAYSSSKMSKQGKNKKNPAFVSKQNAGTPSHNKPAELFRKDLISAMKLADTEILYEGEYVVISDPWRQEWEKGVQVPVNEEEIPPLSIQDIRPKEKNGDFKIPPRKYLHEKSDETYVSVLHELTGMQEVAEHIVRYDLDDQDVTWLQLVNEDREEMGLQLINEWNLERMIEELENQCYAKTNAVKKTEEGLGIEYDEDIACDVCRMLESEDTNEMVFCDGCDICVHQACYGIQTIPEGSWLCRICALGIKPMCLLCPKRGGAMKSTRSGTKWTHVSCALWIPEVSIGDPEKMEPITKISNIPPSRWALVCCLCKERVGACIQCSVKQCKTAFHVTCGFAHNLDMKTILDDTDEMDGIHLRAYCPKHTKNRNASDSESPKKEEEEEENADNENDISEAEMARQRMEKLQQLEEEFYRLVDTEEIAAKFFIPEEAVDVVTQYWKLKRKVNNNKALITPKMEEEDQMQKQQKDSLSARMKMFVHLRQDLERARNLCYMISKREKTKKQFFKLKESVFRSQVRVLTDSELNLSAREAEGVRQAYQFGSIYSNYGVASELCSKMPRENLFTLENLKTPKDFVESGEEGGGETSRRSSSASKSSSSLLHGSKFLKAGRAGRRSKSKSGDSLVAESTTAGSAAGGGGGGNEAEEVNRGQQAHRQNLFSMDRFGLVSDSNADTSEDEVPAAGRYSRTDSRQMSRLGKVKPEEVVEETLISVVDDDDDALPEGKPDGEEVVTPKKFVPGDLKKRLTSILQSKTMMQQKQGRSSAGVGGELDDPLSRKLHVDVNHSDSEVFTSDTNTDLFSPAAADQQRNLFDQFRVKAKPPMSSPDTPAELEQAPADAVVSTRPPHKRLKKRRHGRSPHKHKRARRDVLSPSEQSTGSSVSVKQEVLSSTEGDSGSLTSRCEQVLNNDGSADLNRSPPSSLVSPVIEVEATTSDLSPKLSSPPRSSKDRRKKSRRAAGSSSAPNIISPSPRVHPSEAFATMDGDIYVPSGKIQVTERTIVLDDPKEEEKSPVRSKLRLKKQANSPVKGVVSYEVVKEEEDKHDVVRSSDLEEASKNGSSNNVFERILVDSVDVKKEVVEKSEQEAVLVVADGSEERSLRRHRKGEDSRVVGDSVLVKKEEEKKLEPSPETNTSIDIKTVKCEKGVDSVTEEKVKTDVSNLRHRRSGKRRRLRPSGQVAAATEEQDNLAGNSSDENFVPSASVAQTRSTERTPRPRRSLTTRRTHPDMVKADDSDDFAESPSSSPRKSASNNNHHTSGGGRGGSNVQLKPFHNRPELDILLDSRKLVVKEPLKRQVSAKLGQLLKCRGRWSSGSLVNGKGQTTLDKFVTRRNSSENVFARADSGNSSKLGGGKRGSQAVASRTDLLHPLQTNSSTNHSDNVLSKQQDSNPGALVKSSSVFGAHSSPRGSLSSYRIPRKSDAEAQSKDRAEGQGVKASEPDVFGDTHRLHNQQRLSRQLSFEDVRDSTDLEEVVKTPSKCDPAQLSEDRLDGGRGYRSHSPASSDASGVSTRVLHASRDNTPRRMTRSQIAEDSPSPNTRLLRRREGAVLKPPQLKLS</sequence>
<evidence type="ECO:0000256" key="6">
    <source>
        <dbReference type="SAM" id="MobiDB-lite"/>
    </source>
</evidence>
<feature type="compositionally biased region" description="Basic residues" evidence="6">
    <location>
        <begin position="1202"/>
        <end position="1214"/>
    </location>
</feature>
<feature type="compositionally biased region" description="Acidic residues" evidence="6">
    <location>
        <begin position="423"/>
        <end position="436"/>
    </location>
</feature>
<evidence type="ECO:0000256" key="1">
    <source>
        <dbReference type="ARBA" id="ARBA00022723"/>
    </source>
</evidence>
<keyword evidence="2" id="KW-0677">Repeat</keyword>
<dbReference type="GeneID" id="101855750"/>
<keyword evidence="9" id="KW-1185">Reference proteome</keyword>
<feature type="region of interest" description="Disordered" evidence="6">
    <location>
        <begin position="1410"/>
        <end position="1598"/>
    </location>
</feature>
<proteinExistence type="predicted"/>
<keyword evidence="4" id="KW-0862">Zinc</keyword>
<dbReference type="Gene3D" id="3.30.40.10">
    <property type="entry name" value="Zinc/RING finger domain, C3HC4 (zinc finger)"/>
    <property type="match status" value="2"/>
</dbReference>
<dbReference type="InterPro" id="IPR019786">
    <property type="entry name" value="Zinc_finger_PHD-type_CS"/>
</dbReference>
<feature type="domain" description="PHD-type" evidence="7">
    <location>
        <begin position="239"/>
        <end position="289"/>
    </location>
</feature>
<feature type="compositionally biased region" description="Basic and acidic residues" evidence="6">
    <location>
        <begin position="815"/>
        <end position="829"/>
    </location>
</feature>
<dbReference type="PANTHER" id="PTHR13793">
    <property type="entry name" value="PHD FINGER PROTEINS"/>
    <property type="match status" value="1"/>
</dbReference>
<evidence type="ECO:0000313" key="10">
    <source>
        <dbReference type="RefSeq" id="XP_012943528.1"/>
    </source>
</evidence>
<dbReference type="Pfam" id="PF13832">
    <property type="entry name" value="zf-HC5HC2H_2"/>
    <property type="match status" value="1"/>
</dbReference>
<feature type="compositionally biased region" description="Polar residues" evidence="6">
    <location>
        <begin position="1410"/>
        <end position="1440"/>
    </location>
</feature>
<feature type="compositionally biased region" description="Polar residues" evidence="6">
    <location>
        <begin position="794"/>
        <end position="804"/>
    </location>
</feature>
<feature type="compositionally biased region" description="Basic residues" evidence="6">
    <location>
        <begin position="886"/>
        <end position="907"/>
    </location>
</feature>
<feature type="region of interest" description="Disordered" evidence="6">
    <location>
        <begin position="1381"/>
        <end position="1400"/>
    </location>
</feature>
<feature type="region of interest" description="Disordered" evidence="6">
    <location>
        <begin position="1134"/>
        <end position="1311"/>
    </location>
</feature>
<feature type="compositionally biased region" description="Polar residues" evidence="6">
    <location>
        <begin position="1540"/>
        <end position="1550"/>
    </location>
</feature>
<feature type="region of interest" description="Disordered" evidence="6">
    <location>
        <begin position="616"/>
        <end position="693"/>
    </location>
</feature>
<dbReference type="Pfam" id="PF13831">
    <property type="entry name" value="PHD_2"/>
    <property type="match status" value="1"/>
</dbReference>
<feature type="compositionally biased region" description="Low complexity" evidence="6">
    <location>
        <begin position="975"/>
        <end position="986"/>
    </location>
</feature>
<reference evidence="10" key="1">
    <citation type="submission" date="2025-08" db="UniProtKB">
        <authorList>
            <consortium name="RefSeq"/>
        </authorList>
    </citation>
    <scope>IDENTIFICATION</scope>
</reference>
<feature type="compositionally biased region" description="Low complexity" evidence="6">
    <location>
        <begin position="1281"/>
        <end position="1294"/>
    </location>
</feature>
<feature type="compositionally biased region" description="Basic and acidic residues" evidence="6">
    <location>
        <begin position="412"/>
        <end position="422"/>
    </location>
</feature>
<evidence type="ECO:0000259" key="7">
    <source>
        <dbReference type="PROSITE" id="PS50016"/>
    </source>
</evidence>
<dbReference type="CDD" id="cd15671">
    <property type="entry name" value="ePHD_JADE"/>
    <property type="match status" value="1"/>
</dbReference>
<dbReference type="InterPro" id="IPR050701">
    <property type="entry name" value="Histone_Mod_Regulator"/>
</dbReference>
<feature type="compositionally biased region" description="Basic and acidic residues" evidence="6">
    <location>
        <begin position="1458"/>
        <end position="1471"/>
    </location>
</feature>
<feature type="region of interest" description="Disordered" evidence="6">
    <location>
        <begin position="709"/>
        <end position="775"/>
    </location>
</feature>
<feature type="region of interest" description="Disordered" evidence="6">
    <location>
        <begin position="1"/>
        <end position="75"/>
    </location>
</feature>
<organism evidence="9 10">
    <name type="scientific">Aplysia californica</name>
    <name type="common">California sea hare</name>
    <dbReference type="NCBI Taxonomy" id="6500"/>
    <lineage>
        <taxon>Eukaryota</taxon>
        <taxon>Metazoa</taxon>
        <taxon>Spiralia</taxon>
        <taxon>Lophotrochozoa</taxon>
        <taxon>Mollusca</taxon>
        <taxon>Gastropoda</taxon>
        <taxon>Heterobranchia</taxon>
        <taxon>Euthyneura</taxon>
        <taxon>Tectipleura</taxon>
        <taxon>Aplysiida</taxon>
        <taxon>Aplysioidea</taxon>
        <taxon>Aplysiidae</taxon>
        <taxon>Aplysia</taxon>
    </lineage>
</organism>
<evidence type="ECO:0000256" key="4">
    <source>
        <dbReference type="ARBA" id="ARBA00022833"/>
    </source>
</evidence>
<dbReference type="InterPro" id="IPR019787">
    <property type="entry name" value="Znf_PHD-finger"/>
</dbReference>
<dbReference type="PROSITE" id="PS01359">
    <property type="entry name" value="ZF_PHD_1"/>
    <property type="match status" value="1"/>
</dbReference>
<evidence type="ECO:0000259" key="8">
    <source>
        <dbReference type="PROSITE" id="PS51805"/>
    </source>
</evidence>
<feature type="region of interest" description="Disordered" evidence="6">
    <location>
        <begin position="1079"/>
        <end position="1100"/>
    </location>
</feature>